<feature type="region of interest" description="Disordered" evidence="1">
    <location>
        <begin position="1"/>
        <end position="30"/>
    </location>
</feature>
<dbReference type="Proteomes" id="UP000076798">
    <property type="component" value="Unassembled WGS sequence"/>
</dbReference>
<evidence type="ECO:0000256" key="1">
    <source>
        <dbReference type="SAM" id="MobiDB-lite"/>
    </source>
</evidence>
<reference evidence="2 3" key="1">
    <citation type="journal article" date="2016" name="Mol. Biol. Evol.">
        <title>Comparative Genomics of Early-Diverging Mushroom-Forming Fungi Provides Insights into the Origins of Lignocellulose Decay Capabilities.</title>
        <authorList>
            <person name="Nagy L.G."/>
            <person name="Riley R."/>
            <person name="Tritt A."/>
            <person name="Adam C."/>
            <person name="Daum C."/>
            <person name="Floudas D."/>
            <person name="Sun H."/>
            <person name="Yadav J.S."/>
            <person name="Pangilinan J."/>
            <person name="Larsson K.H."/>
            <person name="Matsuura K."/>
            <person name="Barry K."/>
            <person name="Labutti K."/>
            <person name="Kuo R."/>
            <person name="Ohm R.A."/>
            <person name="Bhattacharya S.S."/>
            <person name="Shirouzu T."/>
            <person name="Yoshinaga Y."/>
            <person name="Martin F.M."/>
            <person name="Grigoriev I.V."/>
            <person name="Hibbett D.S."/>
        </authorList>
    </citation>
    <scope>NUCLEOTIDE SEQUENCE [LARGE SCALE GENOMIC DNA]</scope>
    <source>
        <strain evidence="2 3">HHB10207 ss-3</strain>
    </source>
</reference>
<dbReference type="EMBL" id="KV428327">
    <property type="protein sequence ID" value="KZT32486.1"/>
    <property type="molecule type" value="Genomic_DNA"/>
</dbReference>
<sequence length="1554" mass="176191">MDIDMINSWSDDDDDEDQRMRDDGARNDPRGAAALEERLAEEAAQAGHNFRSTAVQSRPVPGDPDNVPDAFAIDIEDQLQYHRHPLDAHSYSDSFHSNLADKNERVQNALQARREQTPHLINILDMKEVYDAASTVGADQQPVFEAMQSLFVRQRIDLDDGARLSDAELSPEIFRITRVGSDFDHISWVGTPNSGFDMLISEDNNRHLWTITMYPTATSYKREFKDKKCKVGGEVNENSVFIGFVQNLQVFLLFINRGQTPKGPGMHMGPPGTKAGLCYSDWLHFITFWAWCLHTAGIPSCDPCEQILDLDEPLNFHRVKWNARIVDGGSLSVDVEQLKDISDVFKEHYRQWTEDLHTRTQCSTFLHTDTLLYAGMYGQKDPVDTEEQRAAHIAWATSSVNYNFVDYLTVAPASTYKAQFAHERTKSKFAEIVRDYGGQGYSLFADEQCRVPLTRESLREFDSRIAAGREVIDGRSVPLYRRSPNRVVEPFPRYPANWATAKTCGILMDFDRFLTWWRGQLEIGAPIIRRPTLEDVRTYALMFSRQVGNVASNHVSPQPLREFVRHLNNTIYDDLEIRNLVELGGFQAYNEVSHYVKPNGAVIDTAQGLHSAVAAIITMTSKAPRDTTSSLYALSATRQTSFLYNVQDAYANRPMRNFKSKIETAVTKDHISLRLEGIVVINVKEIRSRDRRVMREWQERQDAMEVDDHDDNDPMPEPPVPRLNADWIYATAIIPLLDFWQDDDHQEVLKDVVAVFKPEVFPQCILWVLTPYVSAIDALMRSLWTDNERKTFVEPSHPQHVVCMISMLERCCTYAMSGNCTVFPWSLSKKLFVTEGILLDGRPTFTDALVLNNKASEYRGKWMTVNSDLWPVLPGPGELVRPMMAASRTVQYHWGQKAREWYDRHAMIKGLVDYIPEPSWRISHTSVEGPTSPFEAVSLYLVRVWQQDVVAFASRPVLEGLTGFLQRRNRNGGVPEALPGASHARTKNLSLEQAIALIKTWSTSDNQLSTLGWTTHYDGPYTLLKGEPPNMAFPARLTAVGEAMQLQLTRKESARSAVRPLVPGGEAQKIYPIVLNLFKRQYGECYDGYLKRMTIYALLADKAAIIPWTYQPYSTQVTRPGTAQPAIAQGCWTTLKNEDIVNAVKSGGQVQTTLAIGQAGVVQIVAPTPTQQQIGASWRIESCTLHDLMDSITSSNTLPDELLLYSQYPGEDLSTPEANDFMDTWRGLRGLPSFPPNVSRAAYLKDVPAYNDLATLRNCTIDINKPLHRFLMTIAYVYAKHRSRSVDNALRSKVAFTDSQYSKLGPEQLLNSIVNPSPMPEKPLAVTGRKSQKNKKLKTELEAWLLGHRLDLFLQSRPFEEPKPLQGGRCIREFPYHFTMSLRFMILTVDPQYARHRDIMKGGHYTNWSGIYTPAYILAKLGLIYSTGTNCLILGSAKRDEHFRVCSSEHLLSRWRKIEDALTSTSWHARGYEALEKIFPNWPEADKETLIRSGIAWAPDHVLKKMKPPYNDYPRPPGTLYTTVDPYASTQTLQGPQREVRMSFAASLANRKQG</sequence>
<protein>
    <submittedName>
        <fullName evidence="2">Uncharacterized protein</fullName>
    </submittedName>
</protein>
<evidence type="ECO:0000313" key="3">
    <source>
        <dbReference type="Proteomes" id="UP000076798"/>
    </source>
</evidence>
<proteinExistence type="predicted"/>
<organism evidence="2 3">
    <name type="scientific">Sistotremastrum suecicum HHB10207 ss-3</name>
    <dbReference type="NCBI Taxonomy" id="1314776"/>
    <lineage>
        <taxon>Eukaryota</taxon>
        <taxon>Fungi</taxon>
        <taxon>Dikarya</taxon>
        <taxon>Basidiomycota</taxon>
        <taxon>Agaricomycotina</taxon>
        <taxon>Agaricomycetes</taxon>
        <taxon>Sistotremastrales</taxon>
        <taxon>Sistotremastraceae</taxon>
        <taxon>Sistotremastrum</taxon>
    </lineage>
</organism>
<keyword evidence="3" id="KW-1185">Reference proteome</keyword>
<name>A0A165XS37_9AGAM</name>
<gene>
    <name evidence="2" type="ORF">SISSUDRAFT_1037704</name>
</gene>
<feature type="region of interest" description="Disordered" evidence="1">
    <location>
        <begin position="42"/>
        <end position="61"/>
    </location>
</feature>
<accession>A0A165XS37</accession>
<evidence type="ECO:0000313" key="2">
    <source>
        <dbReference type="EMBL" id="KZT32486.1"/>
    </source>
</evidence>
<feature type="compositionally biased region" description="Basic and acidic residues" evidence="1">
    <location>
        <begin position="18"/>
        <end position="30"/>
    </location>
</feature>